<evidence type="ECO:0000256" key="1">
    <source>
        <dbReference type="SAM" id="MobiDB-lite"/>
    </source>
</evidence>
<feature type="region of interest" description="Disordered" evidence="1">
    <location>
        <begin position="190"/>
        <end position="252"/>
    </location>
</feature>
<keyword evidence="2" id="KW-0812">Transmembrane</keyword>
<keyword evidence="2" id="KW-0472">Membrane</keyword>
<reference evidence="3" key="1">
    <citation type="journal article" date="2022" name="Int. J. Mol. Sci.">
        <title>Draft Genome of Tanacetum Coccineum: Genomic Comparison of Closely Related Tanacetum-Family Plants.</title>
        <authorList>
            <person name="Yamashiro T."/>
            <person name="Shiraishi A."/>
            <person name="Nakayama K."/>
            <person name="Satake H."/>
        </authorList>
    </citation>
    <scope>NUCLEOTIDE SEQUENCE</scope>
</reference>
<protein>
    <submittedName>
        <fullName evidence="3">Uncharacterized protein</fullName>
    </submittedName>
</protein>
<feature type="transmembrane region" description="Helical" evidence="2">
    <location>
        <begin position="30"/>
        <end position="51"/>
    </location>
</feature>
<proteinExistence type="predicted"/>
<dbReference type="EMBL" id="BQNB010012199">
    <property type="protein sequence ID" value="GJT00492.1"/>
    <property type="molecule type" value="Genomic_DNA"/>
</dbReference>
<evidence type="ECO:0000256" key="2">
    <source>
        <dbReference type="SAM" id="Phobius"/>
    </source>
</evidence>
<dbReference type="Proteomes" id="UP001151760">
    <property type="component" value="Unassembled WGS sequence"/>
</dbReference>
<keyword evidence="2" id="KW-1133">Transmembrane helix</keyword>
<comment type="caution">
    <text evidence="3">The sequence shown here is derived from an EMBL/GenBank/DDBJ whole genome shotgun (WGS) entry which is preliminary data.</text>
</comment>
<reference evidence="3" key="2">
    <citation type="submission" date="2022-01" db="EMBL/GenBank/DDBJ databases">
        <authorList>
            <person name="Yamashiro T."/>
            <person name="Shiraishi A."/>
            <person name="Satake H."/>
            <person name="Nakayama K."/>
        </authorList>
    </citation>
    <scope>NUCLEOTIDE SEQUENCE</scope>
</reference>
<organism evidence="3 4">
    <name type="scientific">Tanacetum coccineum</name>
    <dbReference type="NCBI Taxonomy" id="301880"/>
    <lineage>
        <taxon>Eukaryota</taxon>
        <taxon>Viridiplantae</taxon>
        <taxon>Streptophyta</taxon>
        <taxon>Embryophyta</taxon>
        <taxon>Tracheophyta</taxon>
        <taxon>Spermatophyta</taxon>
        <taxon>Magnoliopsida</taxon>
        <taxon>eudicotyledons</taxon>
        <taxon>Gunneridae</taxon>
        <taxon>Pentapetalae</taxon>
        <taxon>asterids</taxon>
        <taxon>campanulids</taxon>
        <taxon>Asterales</taxon>
        <taxon>Asteraceae</taxon>
        <taxon>Asteroideae</taxon>
        <taxon>Anthemideae</taxon>
        <taxon>Anthemidinae</taxon>
        <taxon>Tanacetum</taxon>
    </lineage>
</organism>
<feature type="transmembrane region" description="Helical" evidence="2">
    <location>
        <begin position="71"/>
        <end position="88"/>
    </location>
</feature>
<feature type="compositionally biased region" description="Basic and acidic residues" evidence="1">
    <location>
        <begin position="192"/>
        <end position="245"/>
    </location>
</feature>
<keyword evidence="4" id="KW-1185">Reference proteome</keyword>
<evidence type="ECO:0000313" key="4">
    <source>
        <dbReference type="Proteomes" id="UP001151760"/>
    </source>
</evidence>
<accession>A0ABQ5AG09</accession>
<gene>
    <name evidence="3" type="ORF">Tco_0821661</name>
</gene>
<sequence length="266" mass="29110">MENHHDLRLTALTFFTSAGSVPSMRYLKIGVIYVSPSFSTIANTSVVLMDFSFSSSTSTCLLKCAKLVDAILLNATAFLFSLLGTYLIKNTLKLLVNFIPYGLVSINPTPKPSVQEDLSVNKIYGLGSSSASSIRVSRESSSGRSTMNVPATSSLDNICCIGWTALTVSFASARYTMSSSFSIGATNMGSSERIEMTKRSKNDQKPTKNERDKNKSEESARDHSRISPTQSKKETRKSKTQDKVKGPRMPSIQRFKGLCEVLKIKG</sequence>
<evidence type="ECO:0000313" key="3">
    <source>
        <dbReference type="EMBL" id="GJT00492.1"/>
    </source>
</evidence>
<name>A0ABQ5AG09_9ASTR</name>